<dbReference type="eggNOG" id="COG0840">
    <property type="taxonomic scope" value="Bacteria"/>
</dbReference>
<comment type="similarity">
    <text evidence="4">Belongs to the methyl-accepting chemotaxis (MCP) protein family.</text>
</comment>
<gene>
    <name evidence="9" type="ordered locus">Jden_0360</name>
</gene>
<protein>
    <submittedName>
        <fullName evidence="9">Methyl-accepting chemotaxis sensory transducer</fullName>
    </submittedName>
</protein>
<dbReference type="Gene3D" id="1.10.287.950">
    <property type="entry name" value="Methyl-accepting chemotaxis protein"/>
    <property type="match status" value="1"/>
</dbReference>
<evidence type="ECO:0000256" key="1">
    <source>
        <dbReference type="ARBA" id="ARBA00022692"/>
    </source>
</evidence>
<dbReference type="SMART" id="SM00304">
    <property type="entry name" value="HAMP"/>
    <property type="match status" value="1"/>
</dbReference>
<dbReference type="Pfam" id="PF00015">
    <property type="entry name" value="MCPsignal"/>
    <property type="match status" value="1"/>
</dbReference>
<dbReference type="InterPro" id="IPR024478">
    <property type="entry name" value="HlyB_4HB_MCP"/>
</dbReference>
<name>C7QZM3_JONDD</name>
<feature type="domain" description="HAMP" evidence="8">
    <location>
        <begin position="229"/>
        <end position="281"/>
    </location>
</feature>
<dbReference type="STRING" id="471856.Jden_0360"/>
<keyword evidence="6" id="KW-0472">Membrane</keyword>
<evidence type="ECO:0000256" key="4">
    <source>
        <dbReference type="ARBA" id="ARBA00029447"/>
    </source>
</evidence>
<dbReference type="InterPro" id="IPR004090">
    <property type="entry name" value="Chemotax_Me-accpt_rcpt"/>
</dbReference>
<dbReference type="PANTHER" id="PTHR32089">
    <property type="entry name" value="METHYL-ACCEPTING CHEMOTAXIS PROTEIN MCPB"/>
    <property type="match status" value="1"/>
</dbReference>
<keyword evidence="3 5" id="KW-0807">Transducer</keyword>
<evidence type="ECO:0000259" key="7">
    <source>
        <dbReference type="PROSITE" id="PS50111"/>
    </source>
</evidence>
<evidence type="ECO:0000256" key="2">
    <source>
        <dbReference type="ARBA" id="ARBA00022989"/>
    </source>
</evidence>
<dbReference type="InterPro" id="IPR003660">
    <property type="entry name" value="HAMP_dom"/>
</dbReference>
<feature type="transmembrane region" description="Helical" evidence="6">
    <location>
        <begin position="24"/>
        <end position="47"/>
    </location>
</feature>
<keyword evidence="10" id="KW-1185">Reference proteome</keyword>
<dbReference type="GO" id="GO:0007165">
    <property type="term" value="P:signal transduction"/>
    <property type="evidence" value="ECO:0007669"/>
    <property type="project" value="UniProtKB-KW"/>
</dbReference>
<dbReference type="EMBL" id="CP001706">
    <property type="protein sequence ID" value="ACV08029.1"/>
    <property type="molecule type" value="Genomic_DNA"/>
</dbReference>
<dbReference type="OrthoDB" id="5171849at2"/>
<reference evidence="9 10" key="1">
    <citation type="journal article" date="2009" name="Stand. Genomic Sci.">
        <title>Complete genome sequence of Jonesia denitrificans type strain (Prevot 55134).</title>
        <authorList>
            <person name="Pukall R."/>
            <person name="Gehrich-Schroter G."/>
            <person name="Lapidus A."/>
            <person name="Nolan M."/>
            <person name="Glavina Del Rio T."/>
            <person name="Lucas S."/>
            <person name="Chen F."/>
            <person name="Tice H."/>
            <person name="Pitluck S."/>
            <person name="Cheng J.F."/>
            <person name="Copeland A."/>
            <person name="Saunders E."/>
            <person name="Brettin T."/>
            <person name="Detter J.C."/>
            <person name="Bruce D."/>
            <person name="Goodwin L."/>
            <person name="Pati A."/>
            <person name="Ivanova N."/>
            <person name="Mavromatis K."/>
            <person name="Ovchinnikova G."/>
            <person name="Chen A."/>
            <person name="Palaniappan K."/>
            <person name="Land M."/>
            <person name="Hauser L."/>
            <person name="Chang Y.J."/>
            <person name="Jeffries C.D."/>
            <person name="Chain P."/>
            <person name="Goker M."/>
            <person name="Bristow J."/>
            <person name="Eisen J.A."/>
            <person name="Markowitz V."/>
            <person name="Hugenholtz P."/>
            <person name="Kyrpides N.C."/>
            <person name="Klenk H.P."/>
            <person name="Han C."/>
        </authorList>
    </citation>
    <scope>NUCLEOTIDE SEQUENCE [LARGE SCALE GENOMIC DNA]</scope>
    <source>
        <strain evidence="10">ATCC 14870 / DSM 20603 / BCRC 15368 / CIP 55.134 / JCM 11481 / NBRC 15587 / NCTC 10816 / Prevot 55134</strain>
    </source>
</reference>
<evidence type="ECO:0000313" key="9">
    <source>
        <dbReference type="EMBL" id="ACV08029.1"/>
    </source>
</evidence>
<feature type="domain" description="Methyl-accepting transducer" evidence="7">
    <location>
        <begin position="286"/>
        <end position="529"/>
    </location>
</feature>
<dbReference type="KEGG" id="jde:Jden_0360"/>
<dbReference type="SUPFAM" id="SSF58104">
    <property type="entry name" value="Methyl-accepting chemotaxis protein (MCP) signaling domain"/>
    <property type="match status" value="1"/>
</dbReference>
<dbReference type="Proteomes" id="UP000000628">
    <property type="component" value="Chromosome"/>
</dbReference>
<accession>C7QZM3</accession>
<dbReference type="RefSeq" id="WP_015770658.1">
    <property type="nucleotide sequence ID" value="NC_013174.1"/>
</dbReference>
<dbReference type="GO" id="GO:0016020">
    <property type="term" value="C:membrane"/>
    <property type="evidence" value="ECO:0007669"/>
    <property type="project" value="InterPro"/>
</dbReference>
<feature type="transmembrane region" description="Helical" evidence="6">
    <location>
        <begin position="209"/>
        <end position="228"/>
    </location>
</feature>
<organism evidence="9 10">
    <name type="scientific">Jonesia denitrificans (strain ATCC 14870 / DSM 20603 / BCRC 15368 / CIP 55.134 / JCM 11481 / NBRC 15587 / NCTC 10816 / Prevot 55134)</name>
    <name type="common">Listeria denitrificans</name>
    <dbReference type="NCBI Taxonomy" id="471856"/>
    <lineage>
        <taxon>Bacteria</taxon>
        <taxon>Bacillati</taxon>
        <taxon>Actinomycetota</taxon>
        <taxon>Actinomycetes</taxon>
        <taxon>Micrococcales</taxon>
        <taxon>Jonesiaceae</taxon>
        <taxon>Jonesia</taxon>
    </lineage>
</organism>
<keyword evidence="1 6" id="KW-0812">Transmembrane</keyword>
<sequence>MSSSTALSDQTAPKRSALQFINNLPLAVSISIPPVFVVIIALIIGLVGASSARTLAQGQNDMYEGEVVPFVSLYDMQREYQGSRVRALALLAYQGQDISDKLAELDEREQQTLGFIDDYRNLTDNPADADAIEAEVIRFHELVRTGLAPLVQSDNVNQSAITSYWENILYPASDVVNELMTKESRDRDESATERFEAGSALATSNQTTLVLTIIIGVILGLILTSYGVRRIRKTITNAAESVHALSRGDLTVIPSSENQNELGRMVSALGVAMQNLRSTLLVVNESSQTLAAASEELSAGSTQVAAGAEETSAQAGVVAAAAEQVTRNIQTVSAGSEEMSASIREIAQNAANAAEVAARAVDASERSARTVTELGNGAREIGAVVKLITSIAEQTNLLALNATIEAARAGDAGKGFAVVASEVKDLAQESARAADDITRQIEKNQIQTDEAVAAITEISEIITSINDYQLSISSAVEQQTATTNEMTRSVSEAAQGSQEITTNINGVANVAGTTSEVTTQITQSTQELAQLASELREQLAQFRL</sequence>
<dbReference type="PANTHER" id="PTHR32089:SF112">
    <property type="entry name" value="LYSOZYME-LIKE PROTEIN-RELATED"/>
    <property type="match status" value="1"/>
</dbReference>
<evidence type="ECO:0000256" key="5">
    <source>
        <dbReference type="PROSITE-ProRule" id="PRU00284"/>
    </source>
</evidence>
<dbReference type="SMART" id="SM00283">
    <property type="entry name" value="MA"/>
    <property type="match status" value="1"/>
</dbReference>
<dbReference type="GO" id="GO:0004888">
    <property type="term" value="F:transmembrane signaling receptor activity"/>
    <property type="evidence" value="ECO:0007669"/>
    <property type="project" value="InterPro"/>
</dbReference>
<proteinExistence type="inferred from homology"/>
<dbReference type="PROSITE" id="PS50885">
    <property type="entry name" value="HAMP"/>
    <property type="match status" value="1"/>
</dbReference>
<dbReference type="AlphaFoldDB" id="C7QZM3"/>
<dbReference type="GO" id="GO:0006935">
    <property type="term" value="P:chemotaxis"/>
    <property type="evidence" value="ECO:0007669"/>
    <property type="project" value="InterPro"/>
</dbReference>
<dbReference type="PRINTS" id="PR00260">
    <property type="entry name" value="CHEMTRNSDUCR"/>
</dbReference>
<evidence type="ECO:0000259" key="8">
    <source>
        <dbReference type="PROSITE" id="PS50885"/>
    </source>
</evidence>
<dbReference type="PROSITE" id="PS50111">
    <property type="entry name" value="CHEMOTAXIS_TRANSDUC_2"/>
    <property type="match status" value="1"/>
</dbReference>
<evidence type="ECO:0000256" key="3">
    <source>
        <dbReference type="ARBA" id="ARBA00023224"/>
    </source>
</evidence>
<evidence type="ECO:0000256" key="6">
    <source>
        <dbReference type="SAM" id="Phobius"/>
    </source>
</evidence>
<dbReference type="HOGENOM" id="CLU_000445_107_27_11"/>
<evidence type="ECO:0000313" key="10">
    <source>
        <dbReference type="Proteomes" id="UP000000628"/>
    </source>
</evidence>
<dbReference type="InterPro" id="IPR004089">
    <property type="entry name" value="MCPsignal_dom"/>
</dbReference>
<keyword evidence="2 6" id="KW-1133">Transmembrane helix</keyword>
<dbReference type="Pfam" id="PF12729">
    <property type="entry name" value="4HB_MCP_1"/>
    <property type="match status" value="1"/>
</dbReference>